<feature type="compositionally biased region" description="Basic and acidic residues" evidence="1">
    <location>
        <begin position="41"/>
        <end position="50"/>
    </location>
</feature>
<name>A0A9K3MZN3_HELAN</name>
<sequence>MRERLEVREKRERHRFYGDLLTGGGAPTMVVACGGATQRNGKKEKNERDRRTRRGAGDAGGGRRLGPAVLVSVRWIRLVRRISDDAEDVQFWV</sequence>
<comment type="caution">
    <text evidence="2">The sequence shown here is derived from an EMBL/GenBank/DDBJ whole genome shotgun (WGS) entry which is preliminary data.</text>
</comment>
<evidence type="ECO:0000313" key="2">
    <source>
        <dbReference type="EMBL" id="KAF5781596.1"/>
    </source>
</evidence>
<dbReference type="Gramene" id="mRNA:HanXRQr2_Chr11g0485551">
    <property type="protein sequence ID" value="CDS:HanXRQr2_Chr11g0485551.1"/>
    <property type="gene ID" value="HanXRQr2_Chr11g0485551"/>
</dbReference>
<dbReference type="PROSITE" id="PS51257">
    <property type="entry name" value="PROKAR_LIPOPROTEIN"/>
    <property type="match status" value="1"/>
</dbReference>
<reference evidence="2" key="1">
    <citation type="journal article" date="2017" name="Nature">
        <title>The sunflower genome provides insights into oil metabolism, flowering and Asterid evolution.</title>
        <authorList>
            <person name="Badouin H."/>
            <person name="Gouzy J."/>
            <person name="Grassa C.J."/>
            <person name="Murat F."/>
            <person name="Staton S.E."/>
            <person name="Cottret L."/>
            <person name="Lelandais-Briere C."/>
            <person name="Owens G.L."/>
            <person name="Carrere S."/>
            <person name="Mayjonade B."/>
            <person name="Legrand L."/>
            <person name="Gill N."/>
            <person name="Kane N.C."/>
            <person name="Bowers J.E."/>
            <person name="Hubner S."/>
            <person name="Bellec A."/>
            <person name="Berard A."/>
            <person name="Berges H."/>
            <person name="Blanchet N."/>
            <person name="Boniface M.C."/>
            <person name="Brunel D."/>
            <person name="Catrice O."/>
            <person name="Chaidir N."/>
            <person name="Claudel C."/>
            <person name="Donnadieu C."/>
            <person name="Faraut T."/>
            <person name="Fievet G."/>
            <person name="Helmstetter N."/>
            <person name="King M."/>
            <person name="Knapp S.J."/>
            <person name="Lai Z."/>
            <person name="Le Paslier M.C."/>
            <person name="Lippi Y."/>
            <person name="Lorenzon L."/>
            <person name="Mandel J.R."/>
            <person name="Marage G."/>
            <person name="Marchand G."/>
            <person name="Marquand E."/>
            <person name="Bret-Mestries E."/>
            <person name="Morien E."/>
            <person name="Nambeesan S."/>
            <person name="Nguyen T."/>
            <person name="Pegot-Espagnet P."/>
            <person name="Pouilly N."/>
            <person name="Raftis F."/>
            <person name="Sallet E."/>
            <person name="Schiex T."/>
            <person name="Thomas J."/>
            <person name="Vandecasteele C."/>
            <person name="Vares D."/>
            <person name="Vear F."/>
            <person name="Vautrin S."/>
            <person name="Crespi M."/>
            <person name="Mangin B."/>
            <person name="Burke J.M."/>
            <person name="Salse J."/>
            <person name="Munos S."/>
            <person name="Vincourt P."/>
            <person name="Rieseberg L.H."/>
            <person name="Langlade N.B."/>
        </authorList>
    </citation>
    <scope>NUCLEOTIDE SEQUENCE</scope>
    <source>
        <tissue evidence="2">Leaves</tissue>
    </source>
</reference>
<accession>A0A9K3MZN3</accession>
<reference evidence="2" key="2">
    <citation type="submission" date="2020-06" db="EMBL/GenBank/DDBJ databases">
        <title>Helianthus annuus Genome sequencing and assembly Release 2.</title>
        <authorList>
            <person name="Gouzy J."/>
            <person name="Langlade N."/>
            <person name="Munos S."/>
        </authorList>
    </citation>
    <scope>NUCLEOTIDE SEQUENCE</scope>
    <source>
        <tissue evidence="2">Leaves</tissue>
    </source>
</reference>
<dbReference type="AlphaFoldDB" id="A0A9K3MZN3"/>
<protein>
    <submittedName>
        <fullName evidence="2">Uncharacterized protein</fullName>
    </submittedName>
</protein>
<evidence type="ECO:0000256" key="1">
    <source>
        <dbReference type="SAM" id="MobiDB-lite"/>
    </source>
</evidence>
<dbReference type="EMBL" id="MNCJ02000326">
    <property type="protein sequence ID" value="KAF5781596.1"/>
    <property type="molecule type" value="Genomic_DNA"/>
</dbReference>
<feature type="region of interest" description="Disordered" evidence="1">
    <location>
        <begin position="34"/>
        <end position="65"/>
    </location>
</feature>
<evidence type="ECO:0000313" key="3">
    <source>
        <dbReference type="Proteomes" id="UP000215914"/>
    </source>
</evidence>
<organism evidence="2 3">
    <name type="scientific">Helianthus annuus</name>
    <name type="common">Common sunflower</name>
    <dbReference type="NCBI Taxonomy" id="4232"/>
    <lineage>
        <taxon>Eukaryota</taxon>
        <taxon>Viridiplantae</taxon>
        <taxon>Streptophyta</taxon>
        <taxon>Embryophyta</taxon>
        <taxon>Tracheophyta</taxon>
        <taxon>Spermatophyta</taxon>
        <taxon>Magnoliopsida</taxon>
        <taxon>eudicotyledons</taxon>
        <taxon>Gunneridae</taxon>
        <taxon>Pentapetalae</taxon>
        <taxon>asterids</taxon>
        <taxon>campanulids</taxon>
        <taxon>Asterales</taxon>
        <taxon>Asteraceae</taxon>
        <taxon>Asteroideae</taxon>
        <taxon>Heliantheae alliance</taxon>
        <taxon>Heliantheae</taxon>
        <taxon>Helianthus</taxon>
    </lineage>
</organism>
<dbReference type="Proteomes" id="UP000215914">
    <property type="component" value="Unassembled WGS sequence"/>
</dbReference>
<proteinExistence type="predicted"/>
<keyword evidence="3" id="KW-1185">Reference proteome</keyword>
<gene>
    <name evidence="2" type="ORF">HanXRQr2_Chr11g0485551</name>
</gene>